<protein>
    <submittedName>
        <fullName evidence="1">Uncharacterized protein</fullName>
    </submittedName>
</protein>
<accession>A0A183MZY6</accession>
<evidence type="ECO:0000313" key="1">
    <source>
        <dbReference type="EMBL" id="VDP40141.1"/>
    </source>
</evidence>
<name>A0A183MZY6_9TREM</name>
<proteinExistence type="predicted"/>
<keyword evidence="2" id="KW-1185">Reference proteome</keyword>
<sequence length="103" mass="12247">MVKNINERIYAVEDLPDKLREQYPDYEEMVVNSRKEKKLKKNLDNRIPEMKFPSNPGQYIHNFSNVMLDKTALEELSLGPKFCDFKKTVNKMDVEIQFENLYA</sequence>
<organism evidence="1 2">
    <name type="scientific">Schistosoma margrebowiei</name>
    <dbReference type="NCBI Taxonomy" id="48269"/>
    <lineage>
        <taxon>Eukaryota</taxon>
        <taxon>Metazoa</taxon>
        <taxon>Spiralia</taxon>
        <taxon>Lophotrochozoa</taxon>
        <taxon>Platyhelminthes</taxon>
        <taxon>Trematoda</taxon>
        <taxon>Digenea</taxon>
        <taxon>Strigeidida</taxon>
        <taxon>Schistosomatoidea</taxon>
        <taxon>Schistosomatidae</taxon>
        <taxon>Schistosoma</taxon>
    </lineage>
</organism>
<gene>
    <name evidence="1" type="ORF">SMRZ_LOCUS21611</name>
</gene>
<dbReference type="Proteomes" id="UP000277204">
    <property type="component" value="Unassembled WGS sequence"/>
</dbReference>
<reference evidence="1 2" key="1">
    <citation type="submission" date="2018-11" db="EMBL/GenBank/DDBJ databases">
        <authorList>
            <consortium name="Pathogen Informatics"/>
        </authorList>
    </citation>
    <scope>NUCLEOTIDE SEQUENCE [LARGE SCALE GENOMIC DNA]</scope>
    <source>
        <strain evidence="1 2">Zambia</strain>
    </source>
</reference>
<dbReference type="EMBL" id="UZAI01018778">
    <property type="protein sequence ID" value="VDP40141.1"/>
    <property type="molecule type" value="Genomic_DNA"/>
</dbReference>
<dbReference type="AlphaFoldDB" id="A0A183MZY6"/>
<evidence type="ECO:0000313" key="2">
    <source>
        <dbReference type="Proteomes" id="UP000277204"/>
    </source>
</evidence>